<dbReference type="InterPro" id="IPR008884">
    <property type="entry name" value="TylF_MeTrfase"/>
</dbReference>
<dbReference type="GO" id="GO:0008168">
    <property type="term" value="F:methyltransferase activity"/>
    <property type="evidence" value="ECO:0007669"/>
    <property type="project" value="UniProtKB-KW"/>
</dbReference>
<dbReference type="AlphaFoldDB" id="A0A7X3K070"/>
<accession>A0A7X3K070</accession>
<protein>
    <submittedName>
        <fullName evidence="1">Methyltransferase</fullName>
    </submittedName>
</protein>
<name>A0A7X3K070_9BACL</name>
<organism evidence="1 2">
    <name type="scientific">Paenibacillus lutrae</name>
    <dbReference type="NCBI Taxonomy" id="2078573"/>
    <lineage>
        <taxon>Bacteria</taxon>
        <taxon>Bacillati</taxon>
        <taxon>Bacillota</taxon>
        <taxon>Bacilli</taxon>
        <taxon>Bacillales</taxon>
        <taxon>Paenibacillaceae</taxon>
        <taxon>Paenibacillus</taxon>
    </lineage>
</organism>
<sequence>MNLLGRNRRISFHDKSVDYIRLSSLELIAEEIYANQVSGNVAELGVYKGEFSKHINAAFPDRKLYLFDTFAGFDTRDVSIDLANQFSIQTNQFADTEVESVLNKMPYSENVILRKGYFPQTSIGIEDKFAFVSIDTDLYKPIYDGLTFFYPRLTKRGYIFIHDYNNFIFKGAREAVRQFCSEQNIPYVPISDNQGTVIISK</sequence>
<keyword evidence="1" id="KW-0808">Transferase</keyword>
<proteinExistence type="predicted"/>
<dbReference type="GO" id="GO:0032259">
    <property type="term" value="P:methylation"/>
    <property type="evidence" value="ECO:0007669"/>
    <property type="project" value="UniProtKB-KW"/>
</dbReference>
<dbReference type="Gene3D" id="3.40.50.150">
    <property type="entry name" value="Vaccinia Virus protein VP39"/>
    <property type="match status" value="1"/>
</dbReference>
<dbReference type="PANTHER" id="PTHR40036">
    <property type="entry name" value="MACROCIN O-METHYLTRANSFERASE"/>
    <property type="match status" value="1"/>
</dbReference>
<comment type="caution">
    <text evidence="1">The sequence shown here is derived from an EMBL/GenBank/DDBJ whole genome shotgun (WGS) entry which is preliminary data.</text>
</comment>
<evidence type="ECO:0000313" key="1">
    <source>
        <dbReference type="EMBL" id="MVP00666.1"/>
    </source>
</evidence>
<dbReference type="Pfam" id="PF05711">
    <property type="entry name" value="TylF"/>
    <property type="match status" value="1"/>
</dbReference>
<dbReference type="InterPro" id="IPR029063">
    <property type="entry name" value="SAM-dependent_MTases_sf"/>
</dbReference>
<reference evidence="1 2" key="1">
    <citation type="journal article" date="2019" name="Microorganisms">
        <title>Paenibacillus lutrae sp. nov., A Chitinolytic Species Isolated from A River Otter in Castril Natural Park, Granada, Spain.</title>
        <authorList>
            <person name="Rodriguez M."/>
            <person name="Reina J.C."/>
            <person name="Bejar V."/>
            <person name="Llamas I."/>
        </authorList>
    </citation>
    <scope>NUCLEOTIDE SEQUENCE [LARGE SCALE GENOMIC DNA]</scope>
    <source>
        <strain evidence="1 2">N10</strain>
    </source>
</reference>
<dbReference type="SUPFAM" id="SSF53335">
    <property type="entry name" value="S-adenosyl-L-methionine-dependent methyltransferases"/>
    <property type="match status" value="1"/>
</dbReference>
<dbReference type="EMBL" id="RHLK01000007">
    <property type="protein sequence ID" value="MVP00666.1"/>
    <property type="molecule type" value="Genomic_DNA"/>
</dbReference>
<keyword evidence="1" id="KW-0489">Methyltransferase</keyword>
<keyword evidence="2" id="KW-1185">Reference proteome</keyword>
<dbReference type="PANTHER" id="PTHR40036:SF1">
    <property type="entry name" value="MACROCIN O-METHYLTRANSFERASE"/>
    <property type="match status" value="1"/>
</dbReference>
<dbReference type="Proteomes" id="UP000490800">
    <property type="component" value="Unassembled WGS sequence"/>
</dbReference>
<evidence type="ECO:0000313" key="2">
    <source>
        <dbReference type="Proteomes" id="UP000490800"/>
    </source>
</evidence>
<gene>
    <name evidence="1" type="ORF">EDM21_14230</name>
</gene>
<dbReference type="OrthoDB" id="149130at2"/>